<feature type="domain" description="CBS" evidence="2">
    <location>
        <begin position="115"/>
        <end position="175"/>
    </location>
</feature>
<gene>
    <name evidence="3" type="ORF">QE375_003202</name>
</gene>
<proteinExistence type="predicted"/>
<evidence type="ECO:0000313" key="3">
    <source>
        <dbReference type="EMBL" id="MDR6143648.1"/>
    </source>
</evidence>
<dbReference type="EMBL" id="JAVIZQ010000001">
    <property type="protein sequence ID" value="MDR6143648.1"/>
    <property type="molecule type" value="Genomic_DNA"/>
</dbReference>
<dbReference type="Pfam" id="PF00571">
    <property type="entry name" value="CBS"/>
    <property type="match status" value="1"/>
</dbReference>
<dbReference type="SUPFAM" id="SSF54631">
    <property type="entry name" value="CBS-domain pair"/>
    <property type="match status" value="1"/>
</dbReference>
<evidence type="ECO:0000259" key="2">
    <source>
        <dbReference type="PROSITE" id="PS51371"/>
    </source>
</evidence>
<protein>
    <recommendedName>
        <fullName evidence="2">CBS domain-containing protein</fullName>
    </recommendedName>
</protein>
<dbReference type="Gene3D" id="3.10.580.10">
    <property type="entry name" value="CBS-domain"/>
    <property type="match status" value="1"/>
</dbReference>
<evidence type="ECO:0000313" key="4">
    <source>
        <dbReference type="Proteomes" id="UP001249291"/>
    </source>
</evidence>
<sequence>MTTTPTAPPEPTAASSLAETKKYFDYLRKRQESITVRDLIGYWGARGRGRNLVETVTADLNKMGFEVDPPIDTGTLDTRVKIRNASASSQYADPDDHLLTLARIPAASFALANQDDPALPGLVEPSTPVEDATAMMLRYDYSQLLVVDDVTRRNLIGVVSWKSYGSARLRHEEPRTVADILLPATPVDLHSDLFSNVGPVVKYDFVAVTYQGKLAGIVTATDLTEQFEDLAVPFLAIGRCERELKRVARAKFTGVSREDIDDAMLGRLQQMYVKHWDDLGWAISREEFNSWINSIRELRNKVAHFDDKDQDLRPAVRSVHQLAAWLRGVRTPGDSATLANVPVGVA</sequence>
<dbReference type="InterPro" id="IPR046342">
    <property type="entry name" value="CBS_dom_sf"/>
</dbReference>
<accession>A0ABU1HVG0</accession>
<dbReference type="RefSeq" id="WP_309692970.1">
    <property type="nucleotide sequence ID" value="NZ_JAVIZQ010000001.1"/>
</dbReference>
<dbReference type="Proteomes" id="UP001249291">
    <property type="component" value="Unassembled WGS sequence"/>
</dbReference>
<name>A0ABU1HVG0_9MICO</name>
<dbReference type="InterPro" id="IPR000644">
    <property type="entry name" value="CBS_dom"/>
</dbReference>
<evidence type="ECO:0000256" key="1">
    <source>
        <dbReference type="PROSITE-ProRule" id="PRU00703"/>
    </source>
</evidence>
<keyword evidence="4" id="KW-1185">Reference proteome</keyword>
<dbReference type="PROSITE" id="PS51371">
    <property type="entry name" value="CBS"/>
    <property type="match status" value="1"/>
</dbReference>
<reference evidence="3 4" key="1">
    <citation type="submission" date="2023-08" db="EMBL/GenBank/DDBJ databases">
        <title>Functional and genomic diversity of the sorghum phyllosphere microbiome.</title>
        <authorList>
            <person name="Shade A."/>
        </authorList>
    </citation>
    <scope>NUCLEOTIDE SEQUENCE [LARGE SCALE GENOMIC DNA]</scope>
    <source>
        <strain evidence="3 4">SORGH_AS_0445</strain>
    </source>
</reference>
<comment type="caution">
    <text evidence="3">The sequence shown here is derived from an EMBL/GenBank/DDBJ whole genome shotgun (WGS) entry which is preliminary data.</text>
</comment>
<keyword evidence="1" id="KW-0129">CBS domain</keyword>
<organism evidence="3 4">
    <name type="scientific">Microbacterium foliorum</name>
    <dbReference type="NCBI Taxonomy" id="104336"/>
    <lineage>
        <taxon>Bacteria</taxon>
        <taxon>Bacillati</taxon>
        <taxon>Actinomycetota</taxon>
        <taxon>Actinomycetes</taxon>
        <taxon>Micrococcales</taxon>
        <taxon>Microbacteriaceae</taxon>
        <taxon>Microbacterium</taxon>
    </lineage>
</organism>